<evidence type="ECO:0000313" key="4">
    <source>
        <dbReference type="EMBL" id="CAF4903686.1"/>
    </source>
</evidence>
<dbReference type="PANTHER" id="PTHR43866">
    <property type="entry name" value="MALONATE-SEMIALDEHYDE DEHYDROGENASE"/>
    <property type="match status" value="1"/>
</dbReference>
<dbReference type="Gene3D" id="3.40.309.10">
    <property type="entry name" value="Aldehyde Dehydrogenase, Chain A, domain 2"/>
    <property type="match status" value="1"/>
</dbReference>
<evidence type="ECO:0000313" key="5">
    <source>
        <dbReference type="Proteomes" id="UP000663873"/>
    </source>
</evidence>
<dbReference type="AlphaFoldDB" id="A0A821V9M2"/>
<accession>A0A821V9M2</accession>
<feature type="non-terminal residue" evidence="4">
    <location>
        <position position="1"/>
    </location>
</feature>
<gene>
    <name evidence="4" type="ORF">UJA718_LOCUS45643</name>
</gene>
<protein>
    <recommendedName>
        <fullName evidence="6">Methylmalonate-semialdehyde dehydrogenase [acylating], mitochondrial</fullName>
    </recommendedName>
</protein>
<dbReference type="GO" id="GO:0004491">
    <property type="term" value="F:methylmalonate-semialdehyde dehydrogenase (acylating, NAD) activity"/>
    <property type="evidence" value="ECO:0007669"/>
    <property type="project" value="InterPro"/>
</dbReference>
<dbReference type="GO" id="GO:0006574">
    <property type="term" value="P:L-valine catabolic process"/>
    <property type="evidence" value="ECO:0007669"/>
    <property type="project" value="TreeGrafter"/>
</dbReference>
<dbReference type="InterPro" id="IPR016163">
    <property type="entry name" value="Ald_DH_C"/>
</dbReference>
<keyword evidence="2" id="KW-0560">Oxidoreductase</keyword>
<dbReference type="PROSITE" id="PS00070">
    <property type="entry name" value="ALDEHYDE_DEHYDR_CYS"/>
    <property type="match status" value="1"/>
</dbReference>
<evidence type="ECO:0000256" key="2">
    <source>
        <dbReference type="ARBA" id="ARBA00023002"/>
    </source>
</evidence>
<evidence type="ECO:0008006" key="6">
    <source>
        <dbReference type="Google" id="ProtNLM"/>
    </source>
</evidence>
<dbReference type="PANTHER" id="PTHR43866:SF3">
    <property type="entry name" value="METHYLMALONATE-SEMIALDEHYDE DEHYDROGENASE [ACYLATING], MITOCHONDRIAL"/>
    <property type="match status" value="1"/>
</dbReference>
<organism evidence="4 5">
    <name type="scientific">Rotaria socialis</name>
    <dbReference type="NCBI Taxonomy" id="392032"/>
    <lineage>
        <taxon>Eukaryota</taxon>
        <taxon>Metazoa</taxon>
        <taxon>Spiralia</taxon>
        <taxon>Gnathifera</taxon>
        <taxon>Rotifera</taxon>
        <taxon>Eurotatoria</taxon>
        <taxon>Bdelloidea</taxon>
        <taxon>Philodinida</taxon>
        <taxon>Philodinidae</taxon>
        <taxon>Rotaria</taxon>
    </lineage>
</organism>
<keyword evidence="5" id="KW-1185">Reference proteome</keyword>
<name>A0A821V9M2_9BILA</name>
<evidence type="ECO:0000256" key="3">
    <source>
        <dbReference type="ARBA" id="ARBA00023027"/>
    </source>
</evidence>
<dbReference type="InterPro" id="IPR016160">
    <property type="entry name" value="Ald_DH_CS_CYS"/>
</dbReference>
<dbReference type="GO" id="GO:0005739">
    <property type="term" value="C:mitochondrion"/>
    <property type="evidence" value="ECO:0007669"/>
    <property type="project" value="TreeGrafter"/>
</dbReference>
<dbReference type="Proteomes" id="UP000663873">
    <property type="component" value="Unassembled WGS sequence"/>
</dbReference>
<comment type="caution">
    <text evidence="4">The sequence shown here is derived from an EMBL/GenBank/DDBJ whole genome shotgun (WGS) entry which is preliminary data.</text>
</comment>
<dbReference type="InterPro" id="IPR016161">
    <property type="entry name" value="Ald_DH/histidinol_DH"/>
</dbReference>
<keyword evidence="3" id="KW-0520">NAD</keyword>
<evidence type="ECO:0000256" key="1">
    <source>
        <dbReference type="ARBA" id="ARBA00009986"/>
    </source>
</evidence>
<dbReference type="GO" id="GO:0006210">
    <property type="term" value="P:thymine catabolic process"/>
    <property type="evidence" value="ECO:0007669"/>
    <property type="project" value="TreeGrafter"/>
</dbReference>
<dbReference type="SUPFAM" id="SSF53720">
    <property type="entry name" value="ALDH-like"/>
    <property type="match status" value="1"/>
</dbReference>
<dbReference type="EMBL" id="CAJOBP010077597">
    <property type="protein sequence ID" value="CAF4903686.1"/>
    <property type="molecule type" value="Genomic_DNA"/>
</dbReference>
<sequence>MPDANKEQALNQLVGAAFGAAGQRCMALSTAIFV</sequence>
<comment type="similarity">
    <text evidence="1">Belongs to the aldehyde dehydrogenase family.</text>
</comment>
<dbReference type="InterPro" id="IPR010061">
    <property type="entry name" value="MeMal-semiAld_DH"/>
</dbReference>
<proteinExistence type="inferred from homology"/>
<reference evidence="4" key="1">
    <citation type="submission" date="2021-02" db="EMBL/GenBank/DDBJ databases">
        <authorList>
            <person name="Nowell W R."/>
        </authorList>
    </citation>
    <scope>NUCLEOTIDE SEQUENCE</scope>
</reference>